<reference evidence="2" key="1">
    <citation type="journal article" date="2015" name="Nature">
        <title>Complex archaea that bridge the gap between prokaryotes and eukaryotes.</title>
        <authorList>
            <person name="Spang A."/>
            <person name="Saw J.H."/>
            <person name="Jorgensen S.L."/>
            <person name="Zaremba-Niedzwiedzka K."/>
            <person name="Martijn J."/>
            <person name="Lind A.E."/>
            <person name="van Eijk R."/>
            <person name="Schleper C."/>
            <person name="Guy L."/>
            <person name="Ettema T.J."/>
        </authorList>
    </citation>
    <scope>NUCLEOTIDE SEQUENCE</scope>
</reference>
<feature type="domain" description="GFO/IDH/MocA-like oxidoreductase" evidence="1">
    <location>
        <begin position="62"/>
        <end position="185"/>
    </location>
</feature>
<dbReference type="PANTHER" id="PTHR43708:SF8">
    <property type="entry name" value="OXIDOREDUCTASE"/>
    <property type="match status" value="1"/>
</dbReference>
<dbReference type="PANTHER" id="PTHR43708">
    <property type="entry name" value="CONSERVED EXPRESSED OXIDOREDUCTASE (EUROFUNG)"/>
    <property type="match status" value="1"/>
</dbReference>
<evidence type="ECO:0000313" key="2">
    <source>
        <dbReference type="EMBL" id="KKL58694.1"/>
    </source>
</evidence>
<dbReference type="SUPFAM" id="SSF55347">
    <property type="entry name" value="Glyceraldehyde-3-phosphate dehydrogenase-like, C-terminal domain"/>
    <property type="match status" value="1"/>
</dbReference>
<proteinExistence type="predicted"/>
<evidence type="ECO:0000259" key="1">
    <source>
        <dbReference type="Pfam" id="PF22725"/>
    </source>
</evidence>
<dbReference type="Gene3D" id="3.40.50.720">
    <property type="entry name" value="NAD(P)-binding Rossmann-like Domain"/>
    <property type="match status" value="1"/>
</dbReference>
<protein>
    <recommendedName>
        <fullName evidence="1">GFO/IDH/MocA-like oxidoreductase domain-containing protein</fullName>
    </recommendedName>
</protein>
<dbReference type="InterPro" id="IPR036291">
    <property type="entry name" value="NAD(P)-bd_dom_sf"/>
</dbReference>
<accession>A0A0F9DAJ0</accession>
<dbReference type="InterPro" id="IPR055170">
    <property type="entry name" value="GFO_IDH_MocA-like_dom"/>
</dbReference>
<feature type="non-terminal residue" evidence="2">
    <location>
        <position position="256"/>
    </location>
</feature>
<sequence length="256" mass="27719">MTWGRVVPAAELVRLAARRGIHVWKHVPLARSLGEGAELCRVMDSDALKFAVGTTRRFTSSYRKAREMLPRIGEVHLAQAHYQFDVGAELTWRGDKAAGGGALIELGYHMFDLLIWLLGVPEAVYCVTGTGRLAGPSEDLPVYDSDDTAVAMLRYGGKVTATVTVSRSYSPVSEGLTVYGQAGTLLAGADHCELRDRKGVVLDSFDADGPPAAVFDRMIHAFVDACSGADRYECSAWENLRTMATVDSAYLSDQTG</sequence>
<dbReference type="EMBL" id="LAZR01029734">
    <property type="protein sequence ID" value="KKL58694.1"/>
    <property type="molecule type" value="Genomic_DNA"/>
</dbReference>
<dbReference type="Pfam" id="PF22725">
    <property type="entry name" value="GFO_IDH_MocA_C3"/>
    <property type="match status" value="1"/>
</dbReference>
<organism evidence="2">
    <name type="scientific">marine sediment metagenome</name>
    <dbReference type="NCBI Taxonomy" id="412755"/>
    <lineage>
        <taxon>unclassified sequences</taxon>
        <taxon>metagenomes</taxon>
        <taxon>ecological metagenomes</taxon>
    </lineage>
</organism>
<dbReference type="Gene3D" id="3.30.360.10">
    <property type="entry name" value="Dihydrodipicolinate Reductase, domain 2"/>
    <property type="match status" value="1"/>
</dbReference>
<dbReference type="InterPro" id="IPR051317">
    <property type="entry name" value="Gfo/Idh/MocA_oxidoreduct"/>
</dbReference>
<dbReference type="SUPFAM" id="SSF51735">
    <property type="entry name" value="NAD(P)-binding Rossmann-fold domains"/>
    <property type="match status" value="1"/>
</dbReference>
<dbReference type="AlphaFoldDB" id="A0A0F9DAJ0"/>
<gene>
    <name evidence="2" type="ORF">LCGC14_2222820</name>
</gene>
<name>A0A0F9DAJ0_9ZZZZ</name>
<comment type="caution">
    <text evidence="2">The sequence shown here is derived from an EMBL/GenBank/DDBJ whole genome shotgun (WGS) entry which is preliminary data.</text>
</comment>